<evidence type="ECO:0000256" key="4">
    <source>
        <dbReference type="PROSITE-ProRule" id="PRU00335"/>
    </source>
</evidence>
<dbReference type="SUPFAM" id="SSF46689">
    <property type="entry name" value="Homeodomain-like"/>
    <property type="match status" value="1"/>
</dbReference>
<evidence type="ECO:0000256" key="1">
    <source>
        <dbReference type="ARBA" id="ARBA00023015"/>
    </source>
</evidence>
<keyword evidence="7" id="KW-1185">Reference proteome</keyword>
<dbReference type="PRINTS" id="PR00455">
    <property type="entry name" value="HTHTETR"/>
</dbReference>
<dbReference type="RefSeq" id="WP_345721397.1">
    <property type="nucleotide sequence ID" value="NZ_BAABRU010000005.1"/>
</dbReference>
<evidence type="ECO:0000259" key="5">
    <source>
        <dbReference type="PROSITE" id="PS50977"/>
    </source>
</evidence>
<proteinExistence type="predicted"/>
<accession>A0ABP9WX44</accession>
<dbReference type="SUPFAM" id="SSF48498">
    <property type="entry name" value="Tetracyclin repressor-like, C-terminal domain"/>
    <property type="match status" value="1"/>
</dbReference>
<dbReference type="InterPro" id="IPR001647">
    <property type="entry name" value="HTH_TetR"/>
</dbReference>
<comment type="caution">
    <text evidence="6">The sequence shown here is derived from an EMBL/GenBank/DDBJ whole genome shotgun (WGS) entry which is preliminary data.</text>
</comment>
<evidence type="ECO:0000313" key="6">
    <source>
        <dbReference type="EMBL" id="GAA5527778.1"/>
    </source>
</evidence>
<keyword evidence="1" id="KW-0805">Transcription regulation</keyword>
<dbReference type="PROSITE" id="PS50977">
    <property type="entry name" value="HTH_TETR_2"/>
    <property type="match status" value="1"/>
</dbReference>
<dbReference type="Proteomes" id="UP001428290">
    <property type="component" value="Unassembled WGS sequence"/>
</dbReference>
<protein>
    <recommendedName>
        <fullName evidence="5">HTH tetR-type domain-containing protein</fullName>
    </recommendedName>
</protein>
<dbReference type="Pfam" id="PF00440">
    <property type="entry name" value="TetR_N"/>
    <property type="match status" value="1"/>
</dbReference>
<gene>
    <name evidence="6" type="ORF">Hgul01_01571</name>
</gene>
<dbReference type="Gene3D" id="1.10.357.10">
    <property type="entry name" value="Tetracycline Repressor, domain 2"/>
    <property type="match status" value="1"/>
</dbReference>
<feature type="DNA-binding region" description="H-T-H motif" evidence="4">
    <location>
        <begin position="30"/>
        <end position="49"/>
    </location>
</feature>
<sequence>MARTADPHRREAILRAAREIFMEQGYTKARMLDIAARAEMATGTLYLYFDSKQTLAMALADSVLEGLTEVIMPILALESTPTMIRECVQTAIRFSLQHTDLFRLLGLEAGLNLEAEQQLPARLRLHALLATALEQRMQQNTIYSYQPLALAEILAGLIEWVVTMAMIRGESDVSHYEPTLLQFIEQALLPPNPTH</sequence>
<dbReference type="InterPro" id="IPR036271">
    <property type="entry name" value="Tet_transcr_reg_TetR-rel_C_sf"/>
</dbReference>
<keyword evidence="2 4" id="KW-0238">DNA-binding</keyword>
<dbReference type="InterPro" id="IPR009057">
    <property type="entry name" value="Homeodomain-like_sf"/>
</dbReference>
<evidence type="ECO:0000256" key="3">
    <source>
        <dbReference type="ARBA" id="ARBA00023163"/>
    </source>
</evidence>
<reference evidence="6 7" key="1">
    <citation type="submission" date="2024-02" db="EMBL/GenBank/DDBJ databases">
        <title>Herpetosiphon gulosus NBRC 112829.</title>
        <authorList>
            <person name="Ichikawa N."/>
            <person name="Katano-Makiyama Y."/>
            <person name="Hidaka K."/>
        </authorList>
    </citation>
    <scope>NUCLEOTIDE SEQUENCE [LARGE SCALE GENOMIC DNA]</scope>
    <source>
        <strain evidence="6 7">NBRC 112829</strain>
    </source>
</reference>
<name>A0ABP9WX44_9CHLR</name>
<dbReference type="EMBL" id="BAABRU010000005">
    <property type="protein sequence ID" value="GAA5527778.1"/>
    <property type="molecule type" value="Genomic_DNA"/>
</dbReference>
<evidence type="ECO:0000256" key="2">
    <source>
        <dbReference type="ARBA" id="ARBA00023125"/>
    </source>
</evidence>
<keyword evidence="3" id="KW-0804">Transcription</keyword>
<feature type="domain" description="HTH tetR-type" evidence="5">
    <location>
        <begin position="7"/>
        <end position="67"/>
    </location>
</feature>
<evidence type="ECO:0000313" key="7">
    <source>
        <dbReference type="Proteomes" id="UP001428290"/>
    </source>
</evidence>
<dbReference type="InterPro" id="IPR050109">
    <property type="entry name" value="HTH-type_TetR-like_transc_reg"/>
</dbReference>
<dbReference type="PANTHER" id="PTHR30055">
    <property type="entry name" value="HTH-TYPE TRANSCRIPTIONAL REGULATOR RUTR"/>
    <property type="match status" value="1"/>
</dbReference>
<dbReference type="PANTHER" id="PTHR30055:SF234">
    <property type="entry name" value="HTH-TYPE TRANSCRIPTIONAL REGULATOR BETI"/>
    <property type="match status" value="1"/>
</dbReference>
<organism evidence="6 7">
    <name type="scientific">Herpetosiphon gulosus</name>
    <dbReference type="NCBI Taxonomy" id="1973496"/>
    <lineage>
        <taxon>Bacteria</taxon>
        <taxon>Bacillati</taxon>
        <taxon>Chloroflexota</taxon>
        <taxon>Chloroflexia</taxon>
        <taxon>Herpetosiphonales</taxon>
        <taxon>Herpetosiphonaceae</taxon>
        <taxon>Herpetosiphon</taxon>
    </lineage>
</organism>